<dbReference type="RefSeq" id="WP_014269874.1">
    <property type="nucleotide sequence ID" value="NC_016633.1"/>
</dbReference>
<keyword evidence="4 14" id="KW-0812">Transmembrane</keyword>
<dbReference type="InterPro" id="IPR041569">
    <property type="entry name" value="AAA_lid_3"/>
</dbReference>
<feature type="binding site" evidence="14">
    <location>
        <position position="485"/>
    </location>
    <ligand>
        <name>Zn(2+)</name>
        <dbReference type="ChEBI" id="CHEBI:29105"/>
        <note>catalytic</note>
    </ligand>
</feature>
<dbReference type="InterPro" id="IPR003593">
    <property type="entry name" value="AAA+_ATPase"/>
</dbReference>
<dbReference type="GO" id="GO:0008270">
    <property type="term" value="F:zinc ion binding"/>
    <property type="evidence" value="ECO:0007669"/>
    <property type="project" value="UniProtKB-UniRule"/>
</dbReference>
<dbReference type="GO" id="GO:0004222">
    <property type="term" value="F:metalloendopeptidase activity"/>
    <property type="evidence" value="ECO:0007669"/>
    <property type="project" value="InterPro"/>
</dbReference>
<dbReference type="CDD" id="cd19501">
    <property type="entry name" value="RecA-like_FtsH"/>
    <property type="match status" value="1"/>
</dbReference>
<dbReference type="FunFam" id="3.40.50.300:FF:000001">
    <property type="entry name" value="ATP-dependent zinc metalloprotease FtsH"/>
    <property type="match status" value="1"/>
</dbReference>
<accession>G8QSR4</accession>
<comment type="function">
    <text evidence="14">Acts as a processive, ATP-dependent zinc metallopeptidase for both cytoplasmic and membrane proteins. Plays a role in the quality control of integral membrane proteins.</text>
</comment>
<keyword evidence="7 14" id="KW-0378">Hydrolase</keyword>
<keyword evidence="8 14" id="KW-0862">Zinc</keyword>
<dbReference type="HAMAP" id="MF_01458">
    <property type="entry name" value="FtsH"/>
    <property type="match status" value="1"/>
</dbReference>
<dbReference type="NCBIfam" id="TIGR01241">
    <property type="entry name" value="FtsH_fam"/>
    <property type="match status" value="1"/>
</dbReference>
<keyword evidence="9 14" id="KW-0067">ATP-binding</keyword>
<dbReference type="InterPro" id="IPR037219">
    <property type="entry name" value="Peptidase_M41-like"/>
</dbReference>
<evidence type="ECO:0000313" key="18">
    <source>
        <dbReference type="EMBL" id="AEV29025.1"/>
    </source>
</evidence>
<feature type="active site" evidence="14">
    <location>
        <position position="482"/>
    </location>
</feature>
<comment type="similarity">
    <text evidence="2 14">In the C-terminal section; belongs to the peptidase M41 family.</text>
</comment>
<reference evidence="18 19" key="1">
    <citation type="submission" date="2011-11" db="EMBL/GenBank/DDBJ databases">
        <title>Complete sequence of Spirochaeta sp. grapes.</title>
        <authorList>
            <consortium name="US DOE Joint Genome Institute"/>
            <person name="Lucas S."/>
            <person name="Han J."/>
            <person name="Lapidus A."/>
            <person name="Cheng J.-F."/>
            <person name="Goodwin L."/>
            <person name="Pitluck S."/>
            <person name="Peters L."/>
            <person name="Ovchinnikova G."/>
            <person name="Munk A.C."/>
            <person name="Detter J.C."/>
            <person name="Han C."/>
            <person name="Tapia R."/>
            <person name="Land M."/>
            <person name="Hauser L."/>
            <person name="Kyrpides N."/>
            <person name="Ivanova N."/>
            <person name="Pagani I."/>
            <person name="Ritalahtilisa K."/>
            <person name="Loeffler F."/>
            <person name="Woyke T."/>
        </authorList>
    </citation>
    <scope>NUCLEOTIDE SEQUENCE [LARGE SCALE GENOMIC DNA]</scope>
    <source>
        <strain evidence="19">ATCC BAA-1885 / DSM 22778 / Grapes</strain>
    </source>
</reference>
<dbReference type="GO" id="GO:0006508">
    <property type="term" value="P:proteolysis"/>
    <property type="evidence" value="ECO:0007669"/>
    <property type="project" value="UniProtKB-KW"/>
</dbReference>
<feature type="coiled-coil region" evidence="16">
    <location>
        <begin position="617"/>
        <end position="644"/>
    </location>
</feature>
<evidence type="ECO:0000256" key="3">
    <source>
        <dbReference type="ARBA" id="ARBA00022670"/>
    </source>
</evidence>
<keyword evidence="14" id="KW-1003">Cell membrane</keyword>
<evidence type="ECO:0000256" key="8">
    <source>
        <dbReference type="ARBA" id="ARBA00022833"/>
    </source>
</evidence>
<evidence type="ECO:0000256" key="15">
    <source>
        <dbReference type="RuleBase" id="RU003651"/>
    </source>
</evidence>
<dbReference type="EC" id="3.4.24.-" evidence="14"/>
<dbReference type="Pfam" id="PF01434">
    <property type="entry name" value="Peptidase_M41"/>
    <property type="match status" value="1"/>
</dbReference>
<dbReference type="Pfam" id="PF06480">
    <property type="entry name" value="FtsH_ext"/>
    <property type="match status" value="1"/>
</dbReference>
<comment type="cofactor">
    <cofactor evidence="14">
        <name>Zn(2+)</name>
        <dbReference type="ChEBI" id="CHEBI:29105"/>
    </cofactor>
    <text evidence="14">Binds 1 zinc ion per subunit.</text>
</comment>
<comment type="subunit">
    <text evidence="14">Homohexamer.</text>
</comment>
<evidence type="ECO:0000313" key="19">
    <source>
        <dbReference type="Proteomes" id="UP000005632"/>
    </source>
</evidence>
<dbReference type="InterPro" id="IPR000642">
    <property type="entry name" value="Peptidase_M41"/>
</dbReference>
<evidence type="ECO:0000256" key="13">
    <source>
        <dbReference type="ARBA" id="ARBA00061570"/>
    </source>
</evidence>
<keyword evidence="3 14" id="KW-0645">Protease</keyword>
<evidence type="ECO:0000256" key="9">
    <source>
        <dbReference type="ARBA" id="ARBA00022840"/>
    </source>
</evidence>
<dbReference type="Proteomes" id="UP000005632">
    <property type="component" value="Chromosome"/>
</dbReference>
<evidence type="ECO:0000259" key="17">
    <source>
        <dbReference type="SMART" id="SM00382"/>
    </source>
</evidence>
<keyword evidence="10 14" id="KW-1133">Transmembrane helix</keyword>
<evidence type="ECO:0000256" key="14">
    <source>
        <dbReference type="HAMAP-Rule" id="MF_01458"/>
    </source>
</evidence>
<evidence type="ECO:0000256" key="6">
    <source>
        <dbReference type="ARBA" id="ARBA00022741"/>
    </source>
</evidence>
<dbReference type="GO" id="GO:0005524">
    <property type="term" value="F:ATP binding"/>
    <property type="evidence" value="ECO:0007669"/>
    <property type="project" value="UniProtKB-UniRule"/>
</dbReference>
<dbReference type="SUPFAM" id="SSF140990">
    <property type="entry name" value="FtsH protease domain-like"/>
    <property type="match status" value="1"/>
</dbReference>
<dbReference type="Gene3D" id="3.40.50.300">
    <property type="entry name" value="P-loop containing nucleotide triphosphate hydrolases"/>
    <property type="match status" value="1"/>
</dbReference>
<dbReference type="Gene3D" id="1.20.58.760">
    <property type="entry name" value="Peptidase M41"/>
    <property type="match status" value="1"/>
</dbReference>
<dbReference type="InterPro" id="IPR005936">
    <property type="entry name" value="FtsH"/>
</dbReference>
<keyword evidence="6 14" id="KW-0547">Nucleotide-binding</keyword>
<dbReference type="PANTHER" id="PTHR23076">
    <property type="entry name" value="METALLOPROTEASE M41 FTSH"/>
    <property type="match status" value="1"/>
</dbReference>
<dbReference type="InterPro" id="IPR027417">
    <property type="entry name" value="P-loop_NTPase"/>
</dbReference>
<keyword evidence="19" id="KW-1185">Reference proteome</keyword>
<dbReference type="PANTHER" id="PTHR23076:SF113">
    <property type="entry name" value="ATP-DEPENDENT ZINC METALLOPROTEASE FTSH 1, CHLOROPLASTIC-RELATED"/>
    <property type="match status" value="1"/>
</dbReference>
<feature type="transmembrane region" description="Helical" evidence="14">
    <location>
        <begin position="50"/>
        <end position="69"/>
    </location>
</feature>
<dbReference type="GO" id="GO:0030163">
    <property type="term" value="P:protein catabolic process"/>
    <property type="evidence" value="ECO:0007669"/>
    <property type="project" value="UniProtKB-UniRule"/>
</dbReference>
<dbReference type="HOGENOM" id="CLU_000688_16_2_12"/>
<organism evidence="18 19">
    <name type="scientific">Sphaerochaeta pleomorpha (strain ATCC BAA-1885 / DSM 22778 / Grapes)</name>
    <dbReference type="NCBI Taxonomy" id="158190"/>
    <lineage>
        <taxon>Bacteria</taxon>
        <taxon>Pseudomonadati</taxon>
        <taxon>Spirochaetota</taxon>
        <taxon>Spirochaetia</taxon>
        <taxon>Spirochaetales</taxon>
        <taxon>Sphaerochaetaceae</taxon>
        <taxon>Sphaerochaeta</taxon>
    </lineage>
</organism>
<comment type="subcellular location">
    <subcellularLocation>
        <location evidence="14">Cell inner membrane</location>
        <topology evidence="14">Multi-pass membrane protein</topology>
        <orientation evidence="14">Cytoplasmic side</orientation>
    </subcellularLocation>
    <subcellularLocation>
        <location evidence="1">Membrane</location>
    </subcellularLocation>
</comment>
<proteinExistence type="inferred from homology"/>
<evidence type="ECO:0000256" key="2">
    <source>
        <dbReference type="ARBA" id="ARBA00010044"/>
    </source>
</evidence>
<evidence type="ECO:0000256" key="4">
    <source>
        <dbReference type="ARBA" id="ARBA00022692"/>
    </source>
</evidence>
<dbReference type="STRING" id="158190.SpiGrapes_1208"/>
<dbReference type="GO" id="GO:0005886">
    <property type="term" value="C:plasma membrane"/>
    <property type="evidence" value="ECO:0007669"/>
    <property type="project" value="UniProtKB-SubCell"/>
</dbReference>
<evidence type="ECO:0000256" key="11">
    <source>
        <dbReference type="ARBA" id="ARBA00023049"/>
    </source>
</evidence>
<keyword evidence="12 14" id="KW-0472">Membrane</keyword>
<dbReference type="FunFam" id="1.20.58.760:FF:000001">
    <property type="entry name" value="ATP-dependent zinc metalloprotease FtsH"/>
    <property type="match status" value="1"/>
</dbReference>
<dbReference type="EMBL" id="CP003155">
    <property type="protein sequence ID" value="AEV29025.1"/>
    <property type="molecule type" value="Genomic_DNA"/>
</dbReference>
<name>G8QSR4_SPHPG</name>
<dbReference type="PROSITE" id="PS00674">
    <property type="entry name" value="AAA"/>
    <property type="match status" value="1"/>
</dbReference>
<dbReference type="eggNOG" id="COG0465">
    <property type="taxonomic scope" value="Bacteria"/>
</dbReference>
<dbReference type="InterPro" id="IPR003960">
    <property type="entry name" value="ATPase_AAA_CS"/>
</dbReference>
<keyword evidence="5 14" id="KW-0479">Metal-binding</keyword>
<keyword evidence="14" id="KW-0997">Cell inner membrane</keyword>
<keyword evidence="11 14" id="KW-0482">Metalloprotease</keyword>
<feature type="binding site" evidence="14">
    <location>
        <position position="481"/>
    </location>
    <ligand>
        <name>Zn(2+)</name>
        <dbReference type="ChEBI" id="CHEBI:29105"/>
        <note>catalytic</note>
    </ligand>
</feature>
<evidence type="ECO:0000256" key="5">
    <source>
        <dbReference type="ARBA" id="ARBA00022723"/>
    </source>
</evidence>
<protein>
    <recommendedName>
        <fullName evidence="14">ATP-dependent zinc metalloprotease FtsH</fullName>
        <ecNumber evidence="14">3.4.24.-</ecNumber>
    </recommendedName>
</protein>
<dbReference type="GO" id="GO:0016887">
    <property type="term" value="F:ATP hydrolysis activity"/>
    <property type="evidence" value="ECO:0007669"/>
    <property type="project" value="UniProtKB-UniRule"/>
</dbReference>
<feature type="binding site" evidence="14">
    <location>
        <begin position="259"/>
        <end position="266"/>
    </location>
    <ligand>
        <name>ATP</name>
        <dbReference type="ChEBI" id="CHEBI:30616"/>
    </ligand>
</feature>
<sequence>MENNVHDNSQEFSHHEKDWKDEFKKRFSQEPGVHLGGNDPKNKKKFTFSFWYFFIILLVFIALNTFMVTKSSNVYSVDYNQFKALVSNGTIKRVEIQDEKYIGYSFTKEQAVNDLKGIVSDPSSATDSMGLLQSFSTYIVNDPSFIPLLDTYKVEYYATAPEKPGILSSLLSFILPMVFVLLIWRFLFSKMGQGGQGVLSFNQNKSKIVAEGDTGVRFDDVAGADESKYELEEVVDFLKHPEKYTEIGGKIPKGVLLVGPPGTGKTLLAKAVAGEAGVPFFKMSGADFVEMFVGVGAARVRDLFKQARENSPCIIFIDEIDAIGRSRVSAGIGGNDEREQTLNQLLVEMDGFDSRTGVIILAATNRPEILDPALLRPGRFDRQVLIDKPDLEGRFAILKIHTKNIKLDKDVNLKKIAQSAAGLAGADLANIANEAALLAVRQKRTAVKHVDFEEAIEKSVAGLERKSRILNVKERERVAFHETGHALTAYLTKGAEPVSKISIIPRGLGALGYTLQYPTEDRFLLSQSELLGNIDTLLGGRAAEEVMFKEISTGAGNDISRASDLVRRMICEFGMSDRYRNITLPMTQSGIAGVSGSREYSEKAQEYIDTETARIVNEQYEKVRLNLEKNRKALETIANRLLENEVIDGTEFQALAKSEVIV</sequence>
<dbReference type="AlphaFoldDB" id="G8QSR4"/>
<comment type="similarity">
    <text evidence="15">Belongs to the AAA ATPase family.</text>
</comment>
<dbReference type="GO" id="GO:0004176">
    <property type="term" value="F:ATP-dependent peptidase activity"/>
    <property type="evidence" value="ECO:0007669"/>
    <property type="project" value="InterPro"/>
</dbReference>
<evidence type="ECO:0000256" key="10">
    <source>
        <dbReference type="ARBA" id="ARBA00022989"/>
    </source>
</evidence>
<dbReference type="SMART" id="SM00382">
    <property type="entry name" value="AAA"/>
    <property type="match status" value="1"/>
</dbReference>
<gene>
    <name evidence="14" type="primary">ftsH</name>
    <name evidence="18" type="ordered locus">SpiGrapes_1208</name>
</gene>
<evidence type="ECO:0000256" key="7">
    <source>
        <dbReference type="ARBA" id="ARBA00022801"/>
    </source>
</evidence>
<dbReference type="SUPFAM" id="SSF52540">
    <property type="entry name" value="P-loop containing nucleoside triphosphate hydrolases"/>
    <property type="match status" value="1"/>
</dbReference>
<feature type="domain" description="AAA+ ATPase" evidence="17">
    <location>
        <begin position="251"/>
        <end position="390"/>
    </location>
</feature>
<feature type="transmembrane region" description="Helical" evidence="14">
    <location>
        <begin position="166"/>
        <end position="187"/>
    </location>
</feature>
<evidence type="ECO:0000256" key="16">
    <source>
        <dbReference type="SAM" id="Coils"/>
    </source>
</evidence>
<dbReference type="Pfam" id="PF00004">
    <property type="entry name" value="AAA"/>
    <property type="match status" value="1"/>
</dbReference>
<dbReference type="Pfam" id="PF17862">
    <property type="entry name" value="AAA_lid_3"/>
    <property type="match status" value="1"/>
</dbReference>
<dbReference type="InterPro" id="IPR011546">
    <property type="entry name" value="Pept_M41_FtsH_extracell"/>
</dbReference>
<comment type="similarity">
    <text evidence="13 14">In the central section; belongs to the AAA ATPase family.</text>
</comment>
<dbReference type="FunFam" id="1.10.8.60:FF:000001">
    <property type="entry name" value="ATP-dependent zinc metalloprotease FtsH"/>
    <property type="match status" value="1"/>
</dbReference>
<dbReference type="KEGG" id="sgp:SpiGrapes_1208"/>
<evidence type="ECO:0000256" key="12">
    <source>
        <dbReference type="ARBA" id="ARBA00023136"/>
    </source>
</evidence>
<dbReference type="Gene3D" id="1.10.8.60">
    <property type="match status" value="1"/>
</dbReference>
<evidence type="ECO:0000256" key="1">
    <source>
        <dbReference type="ARBA" id="ARBA00004370"/>
    </source>
</evidence>
<dbReference type="InterPro" id="IPR003959">
    <property type="entry name" value="ATPase_AAA_core"/>
</dbReference>
<keyword evidence="16" id="KW-0175">Coiled coil</keyword>
<feature type="binding site" evidence="14">
    <location>
        <position position="558"/>
    </location>
    <ligand>
        <name>Zn(2+)</name>
        <dbReference type="ChEBI" id="CHEBI:29105"/>
        <note>catalytic</note>
    </ligand>
</feature>
<dbReference type="OrthoDB" id="9809379at2"/>
<dbReference type="Gene3D" id="3.30.720.210">
    <property type="match status" value="1"/>
</dbReference>